<keyword evidence="2" id="KW-1133">Transmembrane helix</keyword>
<feature type="transmembrane region" description="Helical" evidence="2">
    <location>
        <begin position="46"/>
        <end position="68"/>
    </location>
</feature>
<feature type="transmembrane region" description="Helical" evidence="2">
    <location>
        <begin position="74"/>
        <end position="96"/>
    </location>
</feature>
<evidence type="ECO:0000256" key="1">
    <source>
        <dbReference type="ARBA" id="ARBA00010199"/>
    </source>
</evidence>
<comment type="caution">
    <text evidence="3">The sequence shown here is derived from an EMBL/GenBank/DDBJ whole genome shotgun (WGS) entry which is preliminary data.</text>
</comment>
<evidence type="ECO:0000256" key="2">
    <source>
        <dbReference type="SAM" id="Phobius"/>
    </source>
</evidence>
<dbReference type="Pfam" id="PF01554">
    <property type="entry name" value="MatE"/>
    <property type="match status" value="1"/>
</dbReference>
<proteinExistence type="inferred from homology"/>
<dbReference type="InterPro" id="IPR002528">
    <property type="entry name" value="MATE_fam"/>
</dbReference>
<keyword evidence="4" id="KW-1185">Reference proteome</keyword>
<dbReference type="PANTHER" id="PTHR11206">
    <property type="entry name" value="MULTIDRUG RESISTANCE PROTEIN"/>
    <property type="match status" value="1"/>
</dbReference>
<dbReference type="AlphaFoldDB" id="A0A811P665"/>
<sequence length="116" mass="12341">MCTSTEAIAFMITYGFSAAVSTRVSNEVGDGNVDKAKNAVSVTLKLSVLVGVSFVLLLEFSNGLWANLGGSTVVGLWPGMICSLACQACSLLVITVRTKWSRIVESMQEEKANYIA</sequence>
<organism evidence="3 4">
    <name type="scientific">Miscanthus lutarioriparius</name>
    <dbReference type="NCBI Taxonomy" id="422564"/>
    <lineage>
        <taxon>Eukaryota</taxon>
        <taxon>Viridiplantae</taxon>
        <taxon>Streptophyta</taxon>
        <taxon>Embryophyta</taxon>
        <taxon>Tracheophyta</taxon>
        <taxon>Spermatophyta</taxon>
        <taxon>Magnoliopsida</taxon>
        <taxon>Liliopsida</taxon>
        <taxon>Poales</taxon>
        <taxon>Poaceae</taxon>
        <taxon>PACMAD clade</taxon>
        <taxon>Panicoideae</taxon>
        <taxon>Andropogonodae</taxon>
        <taxon>Andropogoneae</taxon>
        <taxon>Saccharinae</taxon>
        <taxon>Miscanthus</taxon>
    </lineage>
</organism>
<gene>
    <name evidence="3" type="ORF">NCGR_LOCUS24456</name>
</gene>
<accession>A0A811P665</accession>
<dbReference type="GO" id="GO:0015297">
    <property type="term" value="F:antiporter activity"/>
    <property type="evidence" value="ECO:0007669"/>
    <property type="project" value="InterPro"/>
</dbReference>
<keyword evidence="2" id="KW-0812">Transmembrane</keyword>
<evidence type="ECO:0000313" key="4">
    <source>
        <dbReference type="Proteomes" id="UP000604825"/>
    </source>
</evidence>
<dbReference type="GO" id="GO:0042910">
    <property type="term" value="F:xenobiotic transmembrane transporter activity"/>
    <property type="evidence" value="ECO:0007669"/>
    <property type="project" value="InterPro"/>
</dbReference>
<dbReference type="GO" id="GO:0016020">
    <property type="term" value="C:membrane"/>
    <property type="evidence" value="ECO:0007669"/>
    <property type="project" value="InterPro"/>
</dbReference>
<comment type="similarity">
    <text evidence="1">Belongs to the multi antimicrobial extrusion (MATE) (TC 2.A.66.1) family.</text>
</comment>
<keyword evidence="2" id="KW-0472">Membrane</keyword>
<dbReference type="OrthoDB" id="2126698at2759"/>
<dbReference type="EMBL" id="CAJGYO010000006">
    <property type="protein sequence ID" value="CAD6236599.1"/>
    <property type="molecule type" value="Genomic_DNA"/>
</dbReference>
<name>A0A811P665_9POAL</name>
<reference evidence="3" key="1">
    <citation type="submission" date="2020-10" db="EMBL/GenBank/DDBJ databases">
        <authorList>
            <person name="Han B."/>
            <person name="Lu T."/>
            <person name="Zhao Q."/>
            <person name="Huang X."/>
            <person name="Zhao Y."/>
        </authorList>
    </citation>
    <scope>NUCLEOTIDE SEQUENCE</scope>
</reference>
<dbReference type="Proteomes" id="UP000604825">
    <property type="component" value="Unassembled WGS sequence"/>
</dbReference>
<protein>
    <submittedName>
        <fullName evidence="3">Uncharacterized protein</fullName>
    </submittedName>
</protein>
<evidence type="ECO:0000313" key="3">
    <source>
        <dbReference type="EMBL" id="CAD6236599.1"/>
    </source>
</evidence>